<keyword evidence="4" id="KW-0804">Transcription</keyword>
<evidence type="ECO:0000256" key="3">
    <source>
        <dbReference type="ARBA" id="ARBA00023082"/>
    </source>
</evidence>
<comment type="similarity">
    <text evidence="1">Belongs to the sigma-70 factor family. ECF subfamily.</text>
</comment>
<organism evidence="7 8">
    <name type="scientific">Acinetobacter puyangensis</name>
    <dbReference type="NCBI Taxonomy" id="1096779"/>
    <lineage>
        <taxon>Bacteria</taxon>
        <taxon>Pseudomonadati</taxon>
        <taxon>Pseudomonadota</taxon>
        <taxon>Gammaproteobacteria</taxon>
        <taxon>Moraxellales</taxon>
        <taxon>Moraxellaceae</taxon>
        <taxon>Acinetobacter</taxon>
    </lineage>
</organism>
<evidence type="ECO:0000256" key="2">
    <source>
        <dbReference type="ARBA" id="ARBA00023015"/>
    </source>
</evidence>
<dbReference type="NCBIfam" id="TIGR02937">
    <property type="entry name" value="sigma70-ECF"/>
    <property type="match status" value="1"/>
</dbReference>
<sequence length="175" mass="20507">MNQSTQQSQNKQAFTRFYAENYSWLFNWLRKKLQNGSKAEDVLQDTFTKILSLERLPYIQEAKAYLTVTASRIIIDQARKEKIEQLYLQYLVENQQADDECSPEQILLEIDVLNRIASVLRGLEERPRKVLLLHHIEGKSQTEIALILNITRKTVKADLVKAMMYCNRQLKSEIC</sequence>
<dbReference type="PANTHER" id="PTHR43133">
    <property type="entry name" value="RNA POLYMERASE ECF-TYPE SIGMA FACTO"/>
    <property type="match status" value="1"/>
</dbReference>
<dbReference type="Gene3D" id="1.10.10.10">
    <property type="entry name" value="Winged helix-like DNA-binding domain superfamily/Winged helix DNA-binding domain"/>
    <property type="match status" value="1"/>
</dbReference>
<dbReference type="GO" id="GO:0003677">
    <property type="term" value="F:DNA binding"/>
    <property type="evidence" value="ECO:0007669"/>
    <property type="project" value="InterPro"/>
</dbReference>
<dbReference type="Gene3D" id="1.10.1740.10">
    <property type="match status" value="1"/>
</dbReference>
<keyword evidence="8" id="KW-1185">Reference proteome</keyword>
<evidence type="ECO:0000256" key="4">
    <source>
        <dbReference type="ARBA" id="ARBA00023163"/>
    </source>
</evidence>
<evidence type="ECO:0000256" key="1">
    <source>
        <dbReference type="ARBA" id="ARBA00010641"/>
    </source>
</evidence>
<dbReference type="InterPro" id="IPR036388">
    <property type="entry name" value="WH-like_DNA-bd_sf"/>
</dbReference>
<keyword evidence="2" id="KW-0805">Transcription regulation</keyword>
<evidence type="ECO:0000313" key="8">
    <source>
        <dbReference type="Proteomes" id="UP000219042"/>
    </source>
</evidence>
<evidence type="ECO:0000259" key="5">
    <source>
        <dbReference type="Pfam" id="PF04542"/>
    </source>
</evidence>
<proteinExistence type="inferred from homology"/>
<dbReference type="SUPFAM" id="SSF88946">
    <property type="entry name" value="Sigma2 domain of RNA polymerase sigma factors"/>
    <property type="match status" value="1"/>
</dbReference>
<dbReference type="Pfam" id="PF04542">
    <property type="entry name" value="Sigma70_r2"/>
    <property type="match status" value="1"/>
</dbReference>
<dbReference type="InterPro" id="IPR013249">
    <property type="entry name" value="RNA_pol_sigma70_r4_t2"/>
</dbReference>
<gene>
    <name evidence="7" type="ORF">SAMN05421731_10880</name>
</gene>
<evidence type="ECO:0000259" key="6">
    <source>
        <dbReference type="Pfam" id="PF08281"/>
    </source>
</evidence>
<dbReference type="InterPro" id="IPR014284">
    <property type="entry name" value="RNA_pol_sigma-70_dom"/>
</dbReference>
<dbReference type="PANTHER" id="PTHR43133:SF63">
    <property type="entry name" value="RNA POLYMERASE SIGMA FACTOR FECI-RELATED"/>
    <property type="match status" value="1"/>
</dbReference>
<keyword evidence="3" id="KW-0731">Sigma factor</keyword>
<dbReference type="InterPro" id="IPR007627">
    <property type="entry name" value="RNA_pol_sigma70_r2"/>
</dbReference>
<dbReference type="InterPro" id="IPR013325">
    <property type="entry name" value="RNA_pol_sigma_r2"/>
</dbReference>
<dbReference type="InterPro" id="IPR039425">
    <property type="entry name" value="RNA_pol_sigma-70-like"/>
</dbReference>
<dbReference type="InterPro" id="IPR013324">
    <property type="entry name" value="RNA_pol_sigma_r3/r4-like"/>
</dbReference>
<dbReference type="Pfam" id="PF08281">
    <property type="entry name" value="Sigma70_r4_2"/>
    <property type="match status" value="1"/>
</dbReference>
<accession>A0A240ECZ7</accession>
<reference evidence="8" key="1">
    <citation type="submission" date="2016-09" db="EMBL/GenBank/DDBJ databases">
        <authorList>
            <person name="Varghese N."/>
            <person name="Submissions S."/>
        </authorList>
    </citation>
    <scope>NUCLEOTIDE SEQUENCE [LARGE SCALE GENOMIC DNA]</scope>
    <source>
        <strain evidence="8">ANC 4466</strain>
    </source>
</reference>
<dbReference type="GO" id="GO:0016987">
    <property type="term" value="F:sigma factor activity"/>
    <property type="evidence" value="ECO:0007669"/>
    <property type="project" value="UniProtKB-KW"/>
</dbReference>
<dbReference type="GO" id="GO:0006352">
    <property type="term" value="P:DNA-templated transcription initiation"/>
    <property type="evidence" value="ECO:0007669"/>
    <property type="project" value="InterPro"/>
</dbReference>
<evidence type="ECO:0000313" key="7">
    <source>
        <dbReference type="EMBL" id="SNX46133.1"/>
    </source>
</evidence>
<dbReference type="AlphaFoldDB" id="A0A240ECZ7"/>
<dbReference type="CDD" id="cd06171">
    <property type="entry name" value="Sigma70_r4"/>
    <property type="match status" value="1"/>
</dbReference>
<protein>
    <submittedName>
        <fullName evidence="7">RNA polymerase sigma-70 factor, ECF subfamily</fullName>
    </submittedName>
</protein>
<dbReference type="Proteomes" id="UP000219042">
    <property type="component" value="Unassembled WGS sequence"/>
</dbReference>
<dbReference type="OrthoDB" id="9797134at2"/>
<feature type="domain" description="RNA polymerase sigma-70 region 2" evidence="5">
    <location>
        <begin position="17"/>
        <end position="82"/>
    </location>
</feature>
<feature type="domain" description="RNA polymerase sigma factor 70 region 4 type 2" evidence="6">
    <location>
        <begin position="114"/>
        <end position="164"/>
    </location>
</feature>
<dbReference type="EMBL" id="OANT01000008">
    <property type="protein sequence ID" value="SNX46133.1"/>
    <property type="molecule type" value="Genomic_DNA"/>
</dbReference>
<dbReference type="SUPFAM" id="SSF88659">
    <property type="entry name" value="Sigma3 and sigma4 domains of RNA polymerase sigma factors"/>
    <property type="match status" value="1"/>
</dbReference>
<name>A0A240ECZ7_9GAMM</name>